<evidence type="ECO:0000313" key="8">
    <source>
        <dbReference type="RefSeq" id="XP_014056738.2"/>
    </source>
</evidence>
<keyword evidence="2" id="KW-1133">Transmembrane helix</keyword>
<keyword evidence="3" id="KW-0732">Signal</keyword>
<feature type="region of interest" description="Disordered" evidence="1">
    <location>
        <begin position="793"/>
        <end position="852"/>
    </location>
</feature>
<protein>
    <submittedName>
        <fullName evidence="8">CUB domain-containing protein 1 isoform X1</fullName>
    </submittedName>
</protein>
<dbReference type="InterPro" id="IPR056269">
    <property type="entry name" value="CUB_CDCP1_2nd_5th"/>
</dbReference>
<dbReference type="RefSeq" id="XP_014056738.2">
    <property type="nucleotide sequence ID" value="XM_014201263.2"/>
</dbReference>
<feature type="domain" description="CDCP1 second and fifth CUB" evidence="6">
    <location>
        <begin position="121"/>
        <end position="222"/>
    </location>
</feature>
<reference evidence="8" key="1">
    <citation type="submission" date="2025-08" db="UniProtKB">
        <authorList>
            <consortium name="RefSeq"/>
        </authorList>
    </citation>
    <scope>IDENTIFICATION</scope>
</reference>
<dbReference type="InterPro" id="IPR035914">
    <property type="entry name" value="Sperma_CUB_dom_sf"/>
</dbReference>
<dbReference type="Pfam" id="PF23665">
    <property type="entry name" value="CDCP1_CUB_6"/>
    <property type="match status" value="2"/>
</dbReference>
<feature type="domain" description="CDCP1 third and sixth CUB" evidence="4">
    <location>
        <begin position="546"/>
        <end position="659"/>
    </location>
</feature>
<name>A0A1S3RWW3_SALSA</name>
<feature type="domain" description="CDCP1 second and fifth CUB" evidence="6">
    <location>
        <begin position="447"/>
        <end position="519"/>
    </location>
</feature>
<dbReference type="PANTHER" id="PTHR14477">
    <property type="entry name" value="CUB DOMAIN-CONTAINING PROTEIN 1"/>
    <property type="match status" value="1"/>
</dbReference>
<feature type="domain" description="CDCP1 first CUB" evidence="5">
    <location>
        <begin position="27"/>
        <end position="105"/>
    </location>
</feature>
<feature type="compositionally biased region" description="Pro residues" evidence="1">
    <location>
        <begin position="793"/>
        <end position="805"/>
    </location>
</feature>
<dbReference type="InterPro" id="IPR056266">
    <property type="entry name" value="CDCP1_CUB_3rd_6th"/>
</dbReference>
<proteinExistence type="predicted"/>
<dbReference type="SUPFAM" id="SSF49854">
    <property type="entry name" value="Spermadhesin, CUB domain"/>
    <property type="match status" value="1"/>
</dbReference>
<dbReference type="Pfam" id="PF23667">
    <property type="entry name" value="CUB_CDCP1_1"/>
    <property type="match status" value="1"/>
</dbReference>
<evidence type="ECO:0000259" key="6">
    <source>
        <dbReference type="Pfam" id="PF23668"/>
    </source>
</evidence>
<feature type="compositionally biased region" description="Polar residues" evidence="1">
    <location>
        <begin position="807"/>
        <end position="843"/>
    </location>
</feature>
<feature type="domain" description="CDCP1 third and sixth CUB" evidence="4">
    <location>
        <begin position="232"/>
        <end position="328"/>
    </location>
</feature>
<keyword evidence="2" id="KW-0812">Transmembrane</keyword>
<evidence type="ECO:0000259" key="5">
    <source>
        <dbReference type="Pfam" id="PF23667"/>
    </source>
</evidence>
<evidence type="ECO:0000256" key="1">
    <source>
        <dbReference type="SAM" id="MobiDB-lite"/>
    </source>
</evidence>
<feature type="chain" id="PRO_5046803338" evidence="3">
    <location>
        <begin position="19"/>
        <end position="852"/>
    </location>
</feature>
<evidence type="ECO:0000256" key="3">
    <source>
        <dbReference type="SAM" id="SignalP"/>
    </source>
</evidence>
<evidence type="ECO:0000259" key="4">
    <source>
        <dbReference type="Pfam" id="PF23665"/>
    </source>
</evidence>
<dbReference type="InterPro" id="IPR056268">
    <property type="entry name" value="CUB_CDCP1_1st"/>
</dbReference>
<dbReference type="KEGG" id="sasa:106605522"/>
<dbReference type="Proteomes" id="UP001652741">
    <property type="component" value="Chromosome ssa05"/>
</dbReference>
<keyword evidence="2" id="KW-0472">Membrane</keyword>
<dbReference type="PANTHER" id="PTHR14477:SF1">
    <property type="entry name" value="CUB DOMAIN-CONTAINING PROTEIN 1"/>
    <property type="match status" value="1"/>
</dbReference>
<gene>
    <name evidence="8" type="primary">LOC106605522</name>
</gene>
<dbReference type="Pfam" id="PF23668">
    <property type="entry name" value="CUB_CDCP1_2"/>
    <property type="match status" value="2"/>
</dbReference>
<accession>A0A1S3RWW3</accession>
<sequence>MTLSTVGWALQLLGMAYAVFVLSEGVTLTLTPDQGTTLNISQSSERSRGSKCTVCTGTGLKKSCSRAGSDYVVLLTDPKAAVNMKFTCTKPEEVFTVEVVREIDCTTKSCNGDIIPIESRTGTLPLQNFNRTFIWNLKAPVPRAFHLDFTQMGLRQILPSERCPDQHTYTLLALQRTGEAAIGTYCRNGSVSGAQVLNQGRLSLEVTGGRKLIPTMFNLSVGEEIKSLAVLKVTLPEGTSSSEFLSPNYPNSFPDDDLMEWKFVVPPKHNATVVFLGQTQPQCLKKEPAVEYRHSNGQFAVVKKLSDPQPAQRRDSFTLILRNCEMNRIGDGSTGLSLRFKVSAKRRSLPVLCNVDLRKERRLSLHIEKTNLMSDCELKLNSVIQEKITVPSGKISQLSFQDCPCQELLLTAIRIIECRQWRGCPAAAAPVPLTAPVLERCLPAPLGSVTWILRPPQHGTVELLPTTGNLRQSLPEQPCNGSVTLTVAEDDDGTTVGQFCPQGAIRKVQVHTNVSITASASTMGGKERWPFSHPLLNISFTREIAERYIFTVYPMKGVPTLLATPSWPVGMKSYSTVSWIVDVPSKLEAHLMFDNISQPKCSNRHTGIRVQILGSLEEMYSRREDEEAGRKITVSESFYLNMSNCMPERGDFSVLTQITLHKDKNLLLTSILSAVAALLVLMVVVLAVVCVVIKKKKRQLSHQVSTYNPNGTSFLPGHNGRFPKSRKDNESHIYASIEDTLVYSHLLRDGAEMGVYGDPAVDVYQSFTGPTETKPLSLGTATERPEVGIYQPFVPPSHIAPPVPNRPLSQAQQPMVDNELYSSRSNGDTPVQSQPNNMNTEQAPTVEPEAHD</sequence>
<dbReference type="GeneID" id="106605522"/>
<evidence type="ECO:0000313" key="7">
    <source>
        <dbReference type="Proteomes" id="UP001652741"/>
    </source>
</evidence>
<feature type="signal peptide" evidence="3">
    <location>
        <begin position="1"/>
        <end position="18"/>
    </location>
</feature>
<evidence type="ECO:0000256" key="2">
    <source>
        <dbReference type="SAM" id="Phobius"/>
    </source>
</evidence>
<feature type="transmembrane region" description="Helical" evidence="2">
    <location>
        <begin position="666"/>
        <end position="693"/>
    </location>
</feature>
<keyword evidence="7" id="KW-1185">Reference proteome</keyword>
<dbReference type="InterPro" id="IPR038811">
    <property type="entry name" value="CDCP1"/>
</dbReference>
<dbReference type="AlphaFoldDB" id="A0A1S3RWW3"/>
<organism evidence="7 8">
    <name type="scientific">Salmo salar</name>
    <name type="common">Atlantic salmon</name>
    <dbReference type="NCBI Taxonomy" id="8030"/>
    <lineage>
        <taxon>Eukaryota</taxon>
        <taxon>Metazoa</taxon>
        <taxon>Chordata</taxon>
        <taxon>Craniata</taxon>
        <taxon>Vertebrata</taxon>
        <taxon>Euteleostomi</taxon>
        <taxon>Actinopterygii</taxon>
        <taxon>Neopterygii</taxon>
        <taxon>Teleostei</taxon>
        <taxon>Protacanthopterygii</taxon>
        <taxon>Salmoniformes</taxon>
        <taxon>Salmonidae</taxon>
        <taxon>Salmoninae</taxon>
        <taxon>Salmo</taxon>
    </lineage>
</organism>